<reference evidence="5" key="1">
    <citation type="submission" date="2020-05" db="EMBL/GenBank/DDBJ databases">
        <authorList>
            <person name="Chiriac C."/>
            <person name="Salcher M."/>
            <person name="Ghai R."/>
            <person name="Kavagutti S V."/>
        </authorList>
    </citation>
    <scope>NUCLEOTIDE SEQUENCE</scope>
</reference>
<dbReference type="PANTHER" id="PTHR42781:SF4">
    <property type="entry name" value="SPERMIDINE_PUTRESCINE IMPORT ATP-BINDING PROTEIN POTA"/>
    <property type="match status" value="1"/>
</dbReference>
<evidence type="ECO:0000256" key="2">
    <source>
        <dbReference type="ARBA" id="ARBA00022741"/>
    </source>
</evidence>
<organism evidence="5">
    <name type="scientific">freshwater metagenome</name>
    <dbReference type="NCBI Taxonomy" id="449393"/>
    <lineage>
        <taxon>unclassified sequences</taxon>
        <taxon>metagenomes</taxon>
        <taxon>ecological metagenomes</taxon>
    </lineage>
</organism>
<name>A0A6J6V4A8_9ZZZZ</name>
<dbReference type="EMBL" id="CAFBMH010000020">
    <property type="protein sequence ID" value="CAB4900404.1"/>
    <property type="molecule type" value="Genomic_DNA"/>
</dbReference>
<dbReference type="EMBL" id="CAFABA010000006">
    <property type="protein sequence ID" value="CAB4814826.1"/>
    <property type="molecule type" value="Genomic_DNA"/>
</dbReference>
<evidence type="ECO:0000313" key="5">
    <source>
        <dbReference type="EMBL" id="CAB4766434.1"/>
    </source>
</evidence>
<evidence type="ECO:0000259" key="4">
    <source>
        <dbReference type="PROSITE" id="PS50893"/>
    </source>
</evidence>
<dbReference type="EMBL" id="CAEZYR010000146">
    <property type="protein sequence ID" value="CAB4766434.1"/>
    <property type="molecule type" value="Genomic_DNA"/>
</dbReference>
<dbReference type="Pfam" id="PF00005">
    <property type="entry name" value="ABC_tran"/>
    <property type="match status" value="1"/>
</dbReference>
<gene>
    <name evidence="5" type="ORF">UFOPK2754_02816</name>
    <name evidence="6" type="ORF">UFOPK3139_00268</name>
    <name evidence="7" type="ORF">UFOPK3543_00832</name>
</gene>
<dbReference type="InterPro" id="IPR027417">
    <property type="entry name" value="P-loop_NTPase"/>
</dbReference>
<evidence type="ECO:0000313" key="6">
    <source>
        <dbReference type="EMBL" id="CAB4814826.1"/>
    </source>
</evidence>
<evidence type="ECO:0000256" key="1">
    <source>
        <dbReference type="ARBA" id="ARBA00022448"/>
    </source>
</evidence>
<sequence length="344" mass="36579">MPVHPGLEIDDLVVRYGGVTAVEGVTLAVAPGEIVAVIGPSGCGKSSLLRAVAGLEPLHRGAIRWAGADLATVAVHQREFGLMFQDHVLFPHRDVGENVAFGLRMQRSGGREQKVRVSEVLALVGLSGFERRRVDELSGGEAQRVALARALAPRPRLLMLDEPLGSLDRSLRERLAVDIRTTVRELGVAALHVTHDQDEAFTVADRVAVMRGGWIERADSPDALWRDPRTEFVARFLGHRDVLPVAVATRLGCPVGASPDDGLVLLPGALTVDPNGPIVARVIEARFGSVAVWAELAVDGIDAPMMVTASHGSPDAAAILALVPGATTTLNLRSELTSPVQLEP</sequence>
<proteinExistence type="predicted"/>
<dbReference type="SMART" id="SM00382">
    <property type="entry name" value="AAA"/>
    <property type="match status" value="1"/>
</dbReference>
<dbReference type="GO" id="GO:0016887">
    <property type="term" value="F:ATP hydrolysis activity"/>
    <property type="evidence" value="ECO:0007669"/>
    <property type="project" value="InterPro"/>
</dbReference>
<dbReference type="InterPro" id="IPR017871">
    <property type="entry name" value="ABC_transporter-like_CS"/>
</dbReference>
<dbReference type="AlphaFoldDB" id="A0A6J6V4A8"/>
<dbReference type="InterPro" id="IPR003439">
    <property type="entry name" value="ABC_transporter-like_ATP-bd"/>
</dbReference>
<dbReference type="GO" id="GO:0005524">
    <property type="term" value="F:ATP binding"/>
    <property type="evidence" value="ECO:0007669"/>
    <property type="project" value="UniProtKB-KW"/>
</dbReference>
<keyword evidence="1" id="KW-0813">Transport</keyword>
<dbReference type="Gene3D" id="3.40.50.300">
    <property type="entry name" value="P-loop containing nucleotide triphosphate hydrolases"/>
    <property type="match status" value="1"/>
</dbReference>
<dbReference type="FunFam" id="3.40.50.300:FF:000425">
    <property type="entry name" value="Probable ABC transporter, ATP-binding subunit"/>
    <property type="match status" value="1"/>
</dbReference>
<dbReference type="SUPFAM" id="SSF52540">
    <property type="entry name" value="P-loop containing nucleoside triphosphate hydrolases"/>
    <property type="match status" value="1"/>
</dbReference>
<evidence type="ECO:0000313" key="7">
    <source>
        <dbReference type="EMBL" id="CAB4900404.1"/>
    </source>
</evidence>
<evidence type="ECO:0000256" key="3">
    <source>
        <dbReference type="ARBA" id="ARBA00022840"/>
    </source>
</evidence>
<dbReference type="InterPro" id="IPR050093">
    <property type="entry name" value="ABC_SmlMolc_Importer"/>
</dbReference>
<feature type="domain" description="ABC transporter" evidence="4">
    <location>
        <begin position="7"/>
        <end position="237"/>
    </location>
</feature>
<dbReference type="PROSITE" id="PS00211">
    <property type="entry name" value="ABC_TRANSPORTER_1"/>
    <property type="match status" value="1"/>
</dbReference>
<dbReference type="InterPro" id="IPR003593">
    <property type="entry name" value="AAA+_ATPase"/>
</dbReference>
<dbReference type="PROSITE" id="PS50893">
    <property type="entry name" value="ABC_TRANSPORTER_2"/>
    <property type="match status" value="1"/>
</dbReference>
<dbReference type="PANTHER" id="PTHR42781">
    <property type="entry name" value="SPERMIDINE/PUTRESCINE IMPORT ATP-BINDING PROTEIN POTA"/>
    <property type="match status" value="1"/>
</dbReference>
<accession>A0A6J6V4A8</accession>
<keyword evidence="3" id="KW-0067">ATP-binding</keyword>
<keyword evidence="2" id="KW-0547">Nucleotide-binding</keyword>
<protein>
    <submittedName>
        <fullName evidence="5">Unannotated protein</fullName>
    </submittedName>
</protein>